<evidence type="ECO:0000256" key="3">
    <source>
        <dbReference type="ARBA" id="ARBA00022748"/>
    </source>
</evidence>
<feature type="domain" description="Cytochrome c assembly protein" evidence="7">
    <location>
        <begin position="175"/>
        <end position="378"/>
    </location>
</feature>
<dbReference type="InterPro" id="IPR045062">
    <property type="entry name" value="Cyt_c_biogenesis_CcsA/CcmC"/>
</dbReference>
<keyword evidence="3" id="KW-0201">Cytochrome c-type biogenesis</keyword>
<evidence type="ECO:0000313" key="9">
    <source>
        <dbReference type="Proteomes" id="UP000613266"/>
    </source>
</evidence>
<evidence type="ECO:0000256" key="6">
    <source>
        <dbReference type="SAM" id="Phobius"/>
    </source>
</evidence>
<dbReference type="GO" id="GO:0017004">
    <property type="term" value="P:cytochrome complex assembly"/>
    <property type="evidence" value="ECO:0007669"/>
    <property type="project" value="UniProtKB-KW"/>
</dbReference>
<comment type="subcellular location">
    <subcellularLocation>
        <location evidence="1">Membrane</location>
        <topology evidence="1">Multi-pass membrane protein</topology>
    </subcellularLocation>
</comment>
<feature type="transmembrane region" description="Helical" evidence="6">
    <location>
        <begin position="351"/>
        <end position="374"/>
    </location>
</feature>
<keyword evidence="5 6" id="KW-0472">Membrane</keyword>
<dbReference type="AlphaFoldDB" id="A0A931NJ57"/>
<evidence type="ECO:0000259" key="7">
    <source>
        <dbReference type="Pfam" id="PF01578"/>
    </source>
</evidence>
<accession>A0A931NJ57</accession>
<dbReference type="EMBL" id="JAEDAK010000014">
    <property type="protein sequence ID" value="MBH9578689.1"/>
    <property type="molecule type" value="Genomic_DNA"/>
</dbReference>
<keyword evidence="2 6" id="KW-0812">Transmembrane</keyword>
<feature type="transmembrane region" description="Helical" evidence="6">
    <location>
        <begin position="251"/>
        <end position="270"/>
    </location>
</feature>
<feature type="transmembrane region" description="Helical" evidence="6">
    <location>
        <begin position="205"/>
        <end position="224"/>
    </location>
</feature>
<dbReference type="GO" id="GO:0020037">
    <property type="term" value="F:heme binding"/>
    <property type="evidence" value="ECO:0007669"/>
    <property type="project" value="InterPro"/>
</dbReference>
<feature type="transmembrane region" description="Helical" evidence="6">
    <location>
        <begin position="172"/>
        <end position="193"/>
    </location>
</feature>
<feature type="transmembrane region" description="Helical" evidence="6">
    <location>
        <begin position="291"/>
        <end position="312"/>
    </location>
</feature>
<gene>
    <name evidence="8" type="primary">ccsB</name>
    <name evidence="8" type="ORF">I7X39_17490</name>
</gene>
<comment type="caution">
    <text evidence="8">The sequence shown here is derived from an EMBL/GenBank/DDBJ whole genome shotgun (WGS) entry which is preliminary data.</text>
</comment>
<sequence>METVESLQWARASGAARTFSEWRVHALLYAAVASWAALRLGPQGSAWDWGIGALALAAALLGAQRWLGGSRLVLAALGLAAAAALAPAGEPPWAGSRSAGVMLASSQALVLGMTLLVLASFAGFVAALAAPARSWPMQGAGRALQASVVLGLAALLLRWVESYRLGAHLGHIPISNLYEVLVLFVVISGLLQLRLMARGELRQAAALMSVVSVAAVGFLSWYALSRGADEIQPLVPALDSYWMKLHVPANFIGYGAFCLAAMLGVARLLADHGRLGPRLPAPAALEVAMHRLIGLGFVFFTVATILGALWAAEAWGGYWSWDPKETWALIVWLNYAAWLHVRLVKGYGGRFIAWWAVIGLLVTLFAFLGVNMYLAGMHSYGGL</sequence>
<feature type="transmembrane region" description="Helical" evidence="6">
    <location>
        <begin position="109"/>
        <end position="131"/>
    </location>
</feature>
<proteinExistence type="predicted"/>
<organism evidence="8 9">
    <name type="scientific">Inhella proteolytica</name>
    <dbReference type="NCBI Taxonomy" id="2795029"/>
    <lineage>
        <taxon>Bacteria</taxon>
        <taxon>Pseudomonadati</taxon>
        <taxon>Pseudomonadota</taxon>
        <taxon>Betaproteobacteria</taxon>
        <taxon>Burkholderiales</taxon>
        <taxon>Sphaerotilaceae</taxon>
        <taxon>Inhella</taxon>
    </lineage>
</organism>
<evidence type="ECO:0000256" key="4">
    <source>
        <dbReference type="ARBA" id="ARBA00022989"/>
    </source>
</evidence>
<feature type="transmembrane region" description="Helical" evidence="6">
    <location>
        <begin position="143"/>
        <end position="160"/>
    </location>
</feature>
<dbReference type="GO" id="GO:0005886">
    <property type="term" value="C:plasma membrane"/>
    <property type="evidence" value="ECO:0007669"/>
    <property type="project" value="TreeGrafter"/>
</dbReference>
<evidence type="ECO:0000256" key="1">
    <source>
        <dbReference type="ARBA" id="ARBA00004141"/>
    </source>
</evidence>
<dbReference type="PANTHER" id="PTHR30071:SF1">
    <property type="entry name" value="CYTOCHROME B_B6 PROTEIN-RELATED"/>
    <property type="match status" value="1"/>
</dbReference>
<dbReference type="Proteomes" id="UP000613266">
    <property type="component" value="Unassembled WGS sequence"/>
</dbReference>
<name>A0A931NJ57_9BURK</name>
<evidence type="ECO:0000256" key="2">
    <source>
        <dbReference type="ARBA" id="ARBA00022692"/>
    </source>
</evidence>
<feature type="transmembrane region" description="Helical" evidence="6">
    <location>
        <begin position="327"/>
        <end position="344"/>
    </location>
</feature>
<dbReference type="PANTHER" id="PTHR30071">
    <property type="entry name" value="HEME EXPORTER PROTEIN C"/>
    <property type="match status" value="1"/>
</dbReference>
<dbReference type="RefSeq" id="WP_198112461.1">
    <property type="nucleotide sequence ID" value="NZ_JAEDAK010000014.1"/>
</dbReference>
<dbReference type="InterPro" id="IPR002541">
    <property type="entry name" value="Cyt_c_assembly"/>
</dbReference>
<evidence type="ECO:0000256" key="5">
    <source>
        <dbReference type="ARBA" id="ARBA00023136"/>
    </source>
</evidence>
<reference evidence="8" key="1">
    <citation type="submission" date="2020-12" db="EMBL/GenBank/DDBJ databases">
        <title>The genome sequence of Inhella sp. 1Y17.</title>
        <authorList>
            <person name="Liu Y."/>
        </authorList>
    </citation>
    <scope>NUCLEOTIDE SEQUENCE</scope>
    <source>
        <strain evidence="8">1Y17</strain>
    </source>
</reference>
<dbReference type="NCBIfam" id="TIGR03144">
    <property type="entry name" value="cytochr_II_ccsB"/>
    <property type="match status" value="1"/>
</dbReference>
<keyword evidence="9" id="KW-1185">Reference proteome</keyword>
<dbReference type="Pfam" id="PF01578">
    <property type="entry name" value="Cytochrom_C_asm"/>
    <property type="match status" value="1"/>
</dbReference>
<keyword evidence="4 6" id="KW-1133">Transmembrane helix</keyword>
<feature type="transmembrane region" description="Helical" evidence="6">
    <location>
        <begin position="72"/>
        <end position="89"/>
    </location>
</feature>
<evidence type="ECO:0000313" key="8">
    <source>
        <dbReference type="EMBL" id="MBH9578689.1"/>
    </source>
</evidence>
<dbReference type="InterPro" id="IPR017562">
    <property type="entry name" value="Cyt_c_biogenesis_CcsA"/>
</dbReference>
<protein>
    <submittedName>
        <fullName evidence="8">C-type cytochrome biogenesis protein CcsB</fullName>
    </submittedName>
</protein>
<feature type="transmembrane region" description="Helical" evidence="6">
    <location>
        <begin position="46"/>
        <end position="63"/>
    </location>
</feature>